<comment type="subcellular location">
    <subcellularLocation>
        <location evidence="1">Nucleus</location>
    </subcellularLocation>
</comment>
<dbReference type="PANTHER" id="PTHR37534">
    <property type="entry name" value="TRANSCRIPTIONAL ACTIVATOR PROTEIN UGA3"/>
    <property type="match status" value="1"/>
</dbReference>
<dbReference type="InterPro" id="IPR021858">
    <property type="entry name" value="Fun_TF"/>
</dbReference>
<dbReference type="AlphaFoldDB" id="A0AAE8SE96"/>
<sequence length="767" mass="86307">MIEEERGDGQKCRHTRSKRAAPNSQGVKHLRGKKRSLGTAAASGHDVDSNHEGGVVRYHYHGLSVQASFATDLAYLGMCRIALVYTAEQLPFGPFDGGMRGHSCTAREADLHQRLGGIWSVSEVIRKYALDYGQLQTRFLLHHPRTYPVGKEHKIPRYLFNWDKRFVDKSITRVSLEEIDTTHGQIEALSKEICLSDKTTETSGLFGVFICQNTRIPYTPPVAVSPTAIAESEIRSTSFIPSPISVELDPTPNTIYVTDTRTGPHSISHCQGNDLQLATPIADISSPSTHRDYNACAALPSPIQPLATSEFTQEHRYLLQHYADRVVRLFGVFGNDTSPWKTIQIPRAIEAAGALFVTGRCSLIRQALLNTLLAASAFILASDYAKGHPKEVAERWLETAVQLRHKALGLLKESVSEQFKSSVKLPYKDFLITMLSMVSIDVRIKYPHIEQWTDGVKVMSGDTDSCTIHLNGCEQLIRMRRTSKTSYSSKARALHRVYLYLRSIHVSTLTLQGDEHLTGVFDNSSSVEWPDGSISDISVPDDPYHTPAWLDLTPDTKKSSMTFYKIYGIPETLAILIYNSGQVIRALERERGVDSDASFIPDSLLLICNRLEEEILDWPFEAEAERCSMECECSTSSTIMRNQIRAFHGALIIYFSQNVRHTAHQLLRPYVEQVLESVKAAEAVKSTAQLLAGPCFWPTFIASSAALDEHRQSEFVELFNKMESYGFNAARSGHNIIHEIWQNWRTEKVYLRWRTLVKEKRITLMLT</sequence>
<proteinExistence type="predicted"/>
<gene>
    <name evidence="4" type="ORF">FTOL_02359</name>
</gene>
<name>A0AAE8SE96_9HYPO</name>
<evidence type="ECO:0000313" key="4">
    <source>
        <dbReference type="EMBL" id="SPJ72630.1"/>
    </source>
</evidence>
<dbReference type="PANTHER" id="PTHR37534:SF46">
    <property type="entry name" value="ZN(II)2CYS6 TRANSCRIPTION FACTOR (EUROFUNG)"/>
    <property type="match status" value="1"/>
</dbReference>
<keyword evidence="5" id="KW-1185">Reference proteome</keyword>
<reference evidence="4" key="1">
    <citation type="submission" date="2018-03" db="EMBL/GenBank/DDBJ databases">
        <authorList>
            <person name="Guldener U."/>
        </authorList>
    </citation>
    <scope>NUCLEOTIDE SEQUENCE</scope>
</reference>
<accession>A0AAE8SE96</accession>
<dbReference type="GO" id="GO:0005634">
    <property type="term" value="C:nucleus"/>
    <property type="evidence" value="ECO:0007669"/>
    <property type="project" value="UniProtKB-SubCell"/>
</dbReference>
<evidence type="ECO:0000313" key="5">
    <source>
        <dbReference type="Proteomes" id="UP001187734"/>
    </source>
</evidence>
<dbReference type="Proteomes" id="UP001187734">
    <property type="component" value="Unassembled WGS sequence"/>
</dbReference>
<dbReference type="EMBL" id="ONZP01000070">
    <property type="protein sequence ID" value="SPJ72630.1"/>
    <property type="molecule type" value="Genomic_DNA"/>
</dbReference>
<evidence type="ECO:0000256" key="3">
    <source>
        <dbReference type="SAM" id="MobiDB-lite"/>
    </source>
</evidence>
<organism evidence="4 5">
    <name type="scientific">Fusarium torulosum</name>
    <dbReference type="NCBI Taxonomy" id="33205"/>
    <lineage>
        <taxon>Eukaryota</taxon>
        <taxon>Fungi</taxon>
        <taxon>Dikarya</taxon>
        <taxon>Ascomycota</taxon>
        <taxon>Pezizomycotina</taxon>
        <taxon>Sordariomycetes</taxon>
        <taxon>Hypocreomycetidae</taxon>
        <taxon>Hypocreales</taxon>
        <taxon>Nectriaceae</taxon>
        <taxon>Fusarium</taxon>
    </lineage>
</organism>
<protein>
    <submittedName>
        <fullName evidence="4">Uncharacterized protein</fullName>
    </submittedName>
</protein>
<comment type="caution">
    <text evidence="4">The sequence shown here is derived from an EMBL/GenBank/DDBJ whole genome shotgun (WGS) entry which is preliminary data.</text>
</comment>
<feature type="region of interest" description="Disordered" evidence="3">
    <location>
        <begin position="1"/>
        <end position="48"/>
    </location>
</feature>
<evidence type="ECO:0000256" key="1">
    <source>
        <dbReference type="ARBA" id="ARBA00004123"/>
    </source>
</evidence>
<dbReference type="Pfam" id="PF11951">
    <property type="entry name" value="Fungal_trans_2"/>
    <property type="match status" value="1"/>
</dbReference>
<keyword evidence="2" id="KW-0539">Nucleus</keyword>
<evidence type="ECO:0000256" key="2">
    <source>
        <dbReference type="ARBA" id="ARBA00023242"/>
    </source>
</evidence>